<keyword evidence="2" id="KW-1185">Reference proteome</keyword>
<reference evidence="1 2" key="1">
    <citation type="journal article" date="2012" name="Genome Biol.">
        <title>The genome of the polar eukaryotic microalga coccomyxa subellipsoidea reveals traits of cold adaptation.</title>
        <authorList>
            <person name="Blanc G."/>
            <person name="Agarkova I."/>
            <person name="Grimwood J."/>
            <person name="Kuo A."/>
            <person name="Brueggeman A."/>
            <person name="Dunigan D."/>
            <person name="Gurnon J."/>
            <person name="Ladunga I."/>
            <person name="Lindquist E."/>
            <person name="Lucas S."/>
            <person name="Pangilinan J."/>
            <person name="Proschold T."/>
            <person name="Salamov A."/>
            <person name="Schmutz J."/>
            <person name="Weeks D."/>
            <person name="Yamada T."/>
            <person name="Claverie J.M."/>
            <person name="Grigoriev I."/>
            <person name="Van Etten J."/>
            <person name="Lomsadze A."/>
            <person name="Borodovsky M."/>
        </authorList>
    </citation>
    <scope>NUCLEOTIDE SEQUENCE [LARGE SCALE GENOMIC DNA]</scope>
    <source>
        <strain evidence="1 2">C-169</strain>
    </source>
</reference>
<dbReference type="Gene3D" id="1.25.40.10">
    <property type="entry name" value="Tetratricopeptide repeat domain"/>
    <property type="match status" value="1"/>
</dbReference>
<dbReference type="InterPro" id="IPR011990">
    <property type="entry name" value="TPR-like_helical_dom_sf"/>
</dbReference>
<dbReference type="RefSeq" id="XP_005644551.1">
    <property type="nucleotide sequence ID" value="XM_005644494.1"/>
</dbReference>
<comment type="caution">
    <text evidence="1">The sequence shown here is derived from an EMBL/GenBank/DDBJ whole genome shotgun (WGS) entry which is preliminary data.</text>
</comment>
<evidence type="ECO:0000313" key="2">
    <source>
        <dbReference type="Proteomes" id="UP000007264"/>
    </source>
</evidence>
<dbReference type="KEGG" id="csl:COCSUDRAFT_58240"/>
<gene>
    <name evidence="1" type="ORF">COCSUDRAFT_58240</name>
</gene>
<protein>
    <submittedName>
        <fullName evidence="1">Uncharacterized protein</fullName>
    </submittedName>
</protein>
<organism evidence="1 2">
    <name type="scientific">Coccomyxa subellipsoidea (strain C-169)</name>
    <name type="common">Green microalga</name>
    <dbReference type="NCBI Taxonomy" id="574566"/>
    <lineage>
        <taxon>Eukaryota</taxon>
        <taxon>Viridiplantae</taxon>
        <taxon>Chlorophyta</taxon>
        <taxon>core chlorophytes</taxon>
        <taxon>Trebouxiophyceae</taxon>
        <taxon>Trebouxiophyceae incertae sedis</taxon>
        <taxon>Coccomyxaceae</taxon>
        <taxon>Coccomyxa</taxon>
        <taxon>Coccomyxa subellipsoidea</taxon>
    </lineage>
</organism>
<dbReference type="GeneID" id="17037981"/>
<dbReference type="EMBL" id="AGSI01000017">
    <property type="protein sequence ID" value="EIE20007.1"/>
    <property type="molecule type" value="Genomic_DNA"/>
</dbReference>
<evidence type="ECO:0000313" key="1">
    <source>
        <dbReference type="EMBL" id="EIE20007.1"/>
    </source>
</evidence>
<dbReference type="Proteomes" id="UP000007264">
    <property type="component" value="Unassembled WGS sequence"/>
</dbReference>
<sequence length="216" mass="23895">MVETSNLRGAEKLLRRIWAACERMQPPDDVMRARVLHDFAAVLCSLQRGYEAEQLCRAALLDFEASDTPARSVAAAIYKQILAEAILAPRFRQMRPQDAAEAEQLLREALAESQQEPTLEPSTVAEIHAGLSRSLGKQDKTSEALQGRKEEVIATELVRDLRDGIVAGCSSYNAEKVRMLVIECFQDLRIAQEAVEMCQLAAQQLLDALATDELAA</sequence>
<name>I0YNN8_COCSC</name>
<dbReference type="AlphaFoldDB" id="I0YNN8"/>
<proteinExistence type="predicted"/>
<accession>I0YNN8</accession>